<dbReference type="InterPro" id="IPR015655">
    <property type="entry name" value="PP2C"/>
</dbReference>
<sequence length="258" mass="27828">MVHIPSLFDVGSVTHAGRVRERNEDSCLVRTDVGLWAVADGMGGHEAGDLASRIVVQSLDAIGTPESAADLLAECEERLFSANQQILALSHERQGATVGTTAAVLLVRDSYYACIWAGDSRVYLISRGAISQVSHDHSELEELIAEGALSREDVNDWPSNAITRAVGVADDPEFEVVTGPAEPEDIFVICSDGLTRHVQDDEILQHAATRRAQAACDDMLALALDRGGLDNVTIVIVRLLTPRSQEATRSPLNREPQP</sequence>
<accession>A0A0A3XQ93</accession>
<dbReference type="GeneID" id="64071606"/>
<proteinExistence type="predicted"/>
<reference evidence="2 6" key="2">
    <citation type="submission" date="2016-11" db="EMBL/GenBank/DDBJ databases">
        <title>Complete Genome Sequence of Bradyrhizobium sp. strain J5, an isolated from soybean nodule in Hokkaido.</title>
        <authorList>
            <person name="Kanehara K."/>
        </authorList>
    </citation>
    <scope>NUCLEOTIDE SEQUENCE [LARGE SCALE GENOMIC DNA]</scope>
    <source>
        <strain evidence="2 6">J5</strain>
    </source>
</reference>
<dbReference type="CDD" id="cd00143">
    <property type="entry name" value="PP2Cc"/>
    <property type="match status" value="1"/>
</dbReference>
<evidence type="ECO:0000313" key="4">
    <source>
        <dbReference type="EMBL" id="MET4719598.1"/>
    </source>
</evidence>
<keyword evidence="7" id="KW-1185">Reference proteome</keyword>
<dbReference type="InterPro" id="IPR001932">
    <property type="entry name" value="PPM-type_phosphatase-like_dom"/>
</dbReference>
<protein>
    <submittedName>
        <fullName evidence="3 4">Serine/threonine protein phosphatase</fullName>
    </submittedName>
</protein>
<dbReference type="Proteomes" id="UP000030377">
    <property type="component" value="Unassembled WGS sequence"/>
</dbReference>
<dbReference type="AlphaFoldDB" id="A0A0A3XQ93"/>
<organism evidence="3 5">
    <name type="scientific">Bradyrhizobium japonicum</name>
    <dbReference type="NCBI Taxonomy" id="375"/>
    <lineage>
        <taxon>Bacteria</taxon>
        <taxon>Pseudomonadati</taxon>
        <taxon>Pseudomonadota</taxon>
        <taxon>Alphaproteobacteria</taxon>
        <taxon>Hyphomicrobiales</taxon>
        <taxon>Nitrobacteraceae</taxon>
        <taxon>Bradyrhizobium</taxon>
    </lineage>
</organism>
<evidence type="ECO:0000313" key="6">
    <source>
        <dbReference type="Proteomes" id="UP000181962"/>
    </source>
</evidence>
<evidence type="ECO:0000313" key="7">
    <source>
        <dbReference type="Proteomes" id="UP001549291"/>
    </source>
</evidence>
<dbReference type="KEGG" id="bjp:RN69_16350"/>
<dbReference type="STRING" id="375.BKD09_RS17290"/>
<dbReference type="PATRIC" id="fig|375.37.peg.544"/>
<reference evidence="4 7" key="3">
    <citation type="submission" date="2024-06" db="EMBL/GenBank/DDBJ databases">
        <title>Genomic Encyclopedia of Type Strains, Phase V (KMG-V): Genome sequencing to study the core and pangenomes of soil and plant-associated prokaryotes.</title>
        <authorList>
            <person name="Whitman W."/>
        </authorList>
    </citation>
    <scope>NUCLEOTIDE SEQUENCE [LARGE SCALE GENOMIC DNA]</scope>
    <source>
        <strain evidence="4 7">USDA 160</strain>
    </source>
</reference>
<evidence type="ECO:0000313" key="2">
    <source>
        <dbReference type="EMBL" id="APG10083.1"/>
    </source>
</evidence>
<evidence type="ECO:0000313" key="5">
    <source>
        <dbReference type="Proteomes" id="UP000030377"/>
    </source>
</evidence>
<dbReference type="OrthoDB" id="9801841at2"/>
<dbReference type="Pfam" id="PF13672">
    <property type="entry name" value="PP2C_2"/>
    <property type="match status" value="1"/>
</dbReference>
<evidence type="ECO:0000259" key="1">
    <source>
        <dbReference type="PROSITE" id="PS51746"/>
    </source>
</evidence>
<name>A0A0A3XQ93_BRAJP</name>
<dbReference type="SUPFAM" id="SSF81606">
    <property type="entry name" value="PP2C-like"/>
    <property type="match status" value="1"/>
</dbReference>
<dbReference type="FunFam" id="3.60.40.10:FF:000207">
    <property type="entry name" value="Serine/threonine-protein phosphatase"/>
    <property type="match status" value="1"/>
</dbReference>
<dbReference type="EMBL" id="JBEPTQ010000002">
    <property type="protein sequence ID" value="MET4719598.1"/>
    <property type="molecule type" value="Genomic_DNA"/>
</dbReference>
<dbReference type="EMBL" id="JRPN01000025">
    <property type="protein sequence ID" value="KGT75439.1"/>
    <property type="molecule type" value="Genomic_DNA"/>
</dbReference>
<gene>
    <name evidence="4" type="ORF">ABIF63_003704</name>
    <name evidence="2" type="ORF">BKD09_17290</name>
    <name evidence="3" type="ORF">MA20_33790</name>
</gene>
<dbReference type="GO" id="GO:0004722">
    <property type="term" value="F:protein serine/threonine phosphatase activity"/>
    <property type="evidence" value="ECO:0007669"/>
    <property type="project" value="InterPro"/>
</dbReference>
<dbReference type="RefSeq" id="WP_014493500.1">
    <property type="nucleotide sequence ID" value="NZ_BJNK01000013.1"/>
</dbReference>
<dbReference type="PROSITE" id="PS51746">
    <property type="entry name" value="PPM_2"/>
    <property type="match status" value="1"/>
</dbReference>
<dbReference type="SMART" id="SM00331">
    <property type="entry name" value="PP2C_SIG"/>
    <property type="match status" value="1"/>
</dbReference>
<dbReference type="Proteomes" id="UP001549291">
    <property type="component" value="Unassembled WGS sequence"/>
</dbReference>
<dbReference type="Gene3D" id="3.60.40.10">
    <property type="entry name" value="PPM-type phosphatase domain"/>
    <property type="match status" value="1"/>
</dbReference>
<reference evidence="3 5" key="1">
    <citation type="submission" date="2014-09" db="EMBL/GenBank/DDBJ databases">
        <title>Draft genome of Bradyrhizobium japonicum Is-34.</title>
        <authorList>
            <person name="Tsurumaru H."/>
            <person name="Yamakawa T."/>
            <person name="Hashimoto S."/>
            <person name="Okizaki K."/>
            <person name="Kanesaki Y."/>
            <person name="Yoshikawa H."/>
            <person name="Yajima S."/>
        </authorList>
    </citation>
    <scope>NUCLEOTIDE SEQUENCE [LARGE SCALE GENOMIC DNA]</scope>
    <source>
        <strain evidence="3 5">Is-34</strain>
    </source>
</reference>
<dbReference type="InterPro" id="IPR036457">
    <property type="entry name" value="PPM-type-like_dom_sf"/>
</dbReference>
<dbReference type="SMART" id="SM00332">
    <property type="entry name" value="PP2Cc"/>
    <property type="match status" value="1"/>
</dbReference>
<dbReference type="PANTHER" id="PTHR47992">
    <property type="entry name" value="PROTEIN PHOSPHATASE"/>
    <property type="match status" value="1"/>
</dbReference>
<evidence type="ECO:0000313" key="3">
    <source>
        <dbReference type="EMBL" id="KGT75439.1"/>
    </source>
</evidence>
<feature type="domain" description="PPM-type phosphatase" evidence="1">
    <location>
        <begin position="9"/>
        <end position="239"/>
    </location>
</feature>
<dbReference type="Proteomes" id="UP000181962">
    <property type="component" value="Chromosome"/>
</dbReference>
<dbReference type="EMBL" id="CP017637">
    <property type="protein sequence ID" value="APG10083.1"/>
    <property type="molecule type" value="Genomic_DNA"/>
</dbReference>